<dbReference type="PROSITE" id="PS50924">
    <property type="entry name" value="MHYT"/>
    <property type="match status" value="1"/>
</dbReference>
<feature type="transmembrane region" description="Helical" evidence="1">
    <location>
        <begin position="140"/>
        <end position="164"/>
    </location>
</feature>
<feature type="transmembrane region" description="Helical" evidence="1">
    <location>
        <begin position="82"/>
        <end position="101"/>
    </location>
</feature>
<feature type="transmembrane region" description="Helical" evidence="1">
    <location>
        <begin position="44"/>
        <end position="70"/>
    </location>
</feature>
<feature type="domain" description="MHYT" evidence="3">
    <location>
        <begin position="9"/>
        <end position="197"/>
    </location>
</feature>
<accession>A0A378WLT8</accession>
<dbReference type="Pfam" id="PF03707">
    <property type="entry name" value="MHYT"/>
    <property type="match status" value="2"/>
</dbReference>
<dbReference type="Proteomes" id="UP000255082">
    <property type="component" value="Unassembled WGS sequence"/>
</dbReference>
<proteinExistence type="predicted"/>
<keyword evidence="1" id="KW-0812">Transmembrane</keyword>
<organism evidence="4 5">
    <name type="scientific">Nocardia africana</name>
    <dbReference type="NCBI Taxonomy" id="134964"/>
    <lineage>
        <taxon>Bacteria</taxon>
        <taxon>Bacillati</taxon>
        <taxon>Actinomycetota</taxon>
        <taxon>Actinomycetes</taxon>
        <taxon>Mycobacteriales</taxon>
        <taxon>Nocardiaceae</taxon>
        <taxon>Nocardia</taxon>
    </lineage>
</organism>
<gene>
    <name evidence="4" type="ORF">NCTC13184_01042</name>
</gene>
<keyword evidence="1" id="KW-0472">Membrane</keyword>
<evidence type="ECO:0000259" key="3">
    <source>
        <dbReference type="PROSITE" id="PS50924"/>
    </source>
</evidence>
<feature type="transmembrane region" description="Helical" evidence="1">
    <location>
        <begin position="108"/>
        <end position="128"/>
    </location>
</feature>
<evidence type="ECO:0000256" key="2">
    <source>
        <dbReference type="SAM" id="MobiDB-lite"/>
    </source>
</evidence>
<sequence>MLELDHFSHGWVTPVLAYVMSVIGSVLALRCATHARASRWPGGWLIAAAVSLGGAGIWVMHFTAMLGFSIHGTTIRYNVPMTLLSAAIAIVVVWAGLSIVVRGHREVIALPLGGMITGFGVAAMHYLGMHAMNAGAHIEYSTGLVALSLLIAVVAATAALWFVLHVRGFSATIGAALIMGLAVCGMHYTGMASMTAHRMDTMSEPTGGVDSVQLLTPLIMVVTLVTIMLVVLVGLAEVDGPSRRDDADDTGDLDLADSGRAWPRAYTEESPAPAQPAASFSLQAMSKRQSSRR</sequence>
<dbReference type="PANTHER" id="PTHR35152:SF1">
    <property type="entry name" value="DOMAIN SIGNALLING PROTEIN, PUTATIVE (AFU_ORTHOLOGUE AFUA_5G11310)-RELATED"/>
    <property type="match status" value="1"/>
</dbReference>
<dbReference type="InterPro" id="IPR005330">
    <property type="entry name" value="MHYT_dom"/>
</dbReference>
<protein>
    <submittedName>
        <fullName evidence="4">MHYT domain (Predicted integral membrane sensor domain)</fullName>
    </submittedName>
</protein>
<reference evidence="4 5" key="1">
    <citation type="submission" date="2018-06" db="EMBL/GenBank/DDBJ databases">
        <authorList>
            <consortium name="Pathogen Informatics"/>
            <person name="Doyle S."/>
        </authorList>
    </citation>
    <scope>NUCLEOTIDE SEQUENCE [LARGE SCALE GENOMIC DNA]</scope>
    <source>
        <strain evidence="4 5">NCTC13184</strain>
    </source>
</reference>
<feature type="transmembrane region" description="Helical" evidence="1">
    <location>
        <begin position="214"/>
        <end position="235"/>
    </location>
</feature>
<keyword evidence="1" id="KW-1133">Transmembrane helix</keyword>
<feature type="compositionally biased region" description="Low complexity" evidence="2">
    <location>
        <begin position="270"/>
        <end position="284"/>
    </location>
</feature>
<evidence type="ECO:0000256" key="1">
    <source>
        <dbReference type="PROSITE-ProRule" id="PRU00244"/>
    </source>
</evidence>
<dbReference type="RefSeq" id="WP_227995384.1">
    <property type="nucleotide sequence ID" value="NZ_JAJFOE010000001.1"/>
</dbReference>
<evidence type="ECO:0000313" key="4">
    <source>
        <dbReference type="EMBL" id="SUA41697.1"/>
    </source>
</evidence>
<dbReference type="GO" id="GO:0016020">
    <property type="term" value="C:membrane"/>
    <property type="evidence" value="ECO:0007669"/>
    <property type="project" value="UniProtKB-UniRule"/>
</dbReference>
<dbReference type="PANTHER" id="PTHR35152">
    <property type="entry name" value="DOMAIN SIGNALLING PROTEIN, PUTATIVE (AFU_ORTHOLOGUE AFUA_5G11310)-RELATED"/>
    <property type="match status" value="1"/>
</dbReference>
<feature type="transmembrane region" description="Helical" evidence="1">
    <location>
        <begin position="171"/>
        <end position="194"/>
    </location>
</feature>
<evidence type="ECO:0000313" key="5">
    <source>
        <dbReference type="Proteomes" id="UP000255082"/>
    </source>
</evidence>
<name>A0A378WLT8_9NOCA</name>
<dbReference type="AlphaFoldDB" id="A0A378WLT8"/>
<feature type="region of interest" description="Disordered" evidence="2">
    <location>
        <begin position="242"/>
        <end position="293"/>
    </location>
</feature>
<dbReference type="EMBL" id="UGRU01000001">
    <property type="protein sequence ID" value="SUA41697.1"/>
    <property type="molecule type" value="Genomic_DNA"/>
</dbReference>
<feature type="transmembrane region" description="Helical" evidence="1">
    <location>
        <begin position="12"/>
        <end position="32"/>
    </location>
</feature>